<evidence type="ECO:0000256" key="1">
    <source>
        <dbReference type="ARBA" id="ARBA00004948"/>
    </source>
</evidence>
<dbReference type="PANTHER" id="PTHR20857:SF22">
    <property type="entry name" value="THIAZOLE TAUTOMERASE"/>
    <property type="match status" value="1"/>
</dbReference>
<dbReference type="SUPFAM" id="SSF51391">
    <property type="entry name" value="Thiamin phosphate synthase"/>
    <property type="match status" value="1"/>
</dbReference>
<reference evidence="4" key="1">
    <citation type="submission" date="2022-02" db="EMBL/GenBank/DDBJ databases">
        <title>Fredinandcohnia quinoae sp. nov. isolated from Chenopodium quinoa seeds.</title>
        <authorList>
            <person name="Saati-Santamaria Z."/>
            <person name="Flores-Felix J.D."/>
            <person name="Igual J.M."/>
            <person name="Velazquez E."/>
            <person name="Garcia-Fraile P."/>
            <person name="Martinez-Molina E."/>
        </authorList>
    </citation>
    <scope>NUCLEOTIDE SEQUENCE</scope>
    <source>
        <strain evidence="4">SECRCQ15</strain>
    </source>
</reference>
<feature type="domain" description="Thiamine phosphate synthase/TenI" evidence="3">
    <location>
        <begin position="14"/>
        <end position="182"/>
    </location>
</feature>
<accession>A0AAW5E2E5</accession>
<evidence type="ECO:0000313" key="5">
    <source>
        <dbReference type="Proteomes" id="UP001431131"/>
    </source>
</evidence>
<proteinExistence type="predicted"/>
<dbReference type="InterPro" id="IPR036206">
    <property type="entry name" value="ThiamineP_synth_sf"/>
</dbReference>
<dbReference type="CDD" id="cd00564">
    <property type="entry name" value="TMP_TenI"/>
    <property type="match status" value="1"/>
</dbReference>
<dbReference type="NCBIfam" id="NF005819">
    <property type="entry name" value="PRK07695.1"/>
    <property type="match status" value="1"/>
</dbReference>
<dbReference type="Pfam" id="PF02581">
    <property type="entry name" value="TMP-TENI"/>
    <property type="match status" value="1"/>
</dbReference>
<dbReference type="RefSeq" id="WP_240256996.1">
    <property type="nucleotide sequence ID" value="NZ_JAKTTI010000033.1"/>
</dbReference>
<dbReference type="AlphaFoldDB" id="A0AAW5E2E5"/>
<dbReference type="GO" id="GO:0005737">
    <property type="term" value="C:cytoplasm"/>
    <property type="evidence" value="ECO:0007669"/>
    <property type="project" value="TreeGrafter"/>
</dbReference>
<dbReference type="EMBL" id="JAKTTI010000033">
    <property type="protein sequence ID" value="MCH1627075.1"/>
    <property type="molecule type" value="Genomic_DNA"/>
</dbReference>
<dbReference type="InterPro" id="IPR022998">
    <property type="entry name" value="ThiamineP_synth_TenI"/>
</dbReference>
<dbReference type="GO" id="GO:0009228">
    <property type="term" value="P:thiamine biosynthetic process"/>
    <property type="evidence" value="ECO:0007669"/>
    <property type="project" value="UniProtKB-KW"/>
</dbReference>
<dbReference type="InterPro" id="IPR013785">
    <property type="entry name" value="Aldolase_TIM"/>
</dbReference>
<evidence type="ECO:0000259" key="3">
    <source>
        <dbReference type="Pfam" id="PF02581"/>
    </source>
</evidence>
<comment type="caution">
    <text evidence="4">The sequence shown here is derived from an EMBL/GenBank/DDBJ whole genome shotgun (WGS) entry which is preliminary data.</text>
</comment>
<evidence type="ECO:0000256" key="2">
    <source>
        <dbReference type="ARBA" id="ARBA00022977"/>
    </source>
</evidence>
<dbReference type="Proteomes" id="UP001431131">
    <property type="component" value="Unassembled WGS sequence"/>
</dbReference>
<keyword evidence="5" id="KW-1185">Reference proteome</keyword>
<gene>
    <name evidence="4" type="primary">tenI</name>
    <name evidence="4" type="ORF">MJG50_17215</name>
</gene>
<protein>
    <submittedName>
        <fullName evidence="4">Thiazole tautomerase TenI</fullName>
    </submittedName>
</protein>
<name>A0AAW5E2E5_9BACI</name>
<organism evidence="4 5">
    <name type="scientific">Fredinandcohnia quinoae</name>
    <dbReference type="NCBI Taxonomy" id="2918902"/>
    <lineage>
        <taxon>Bacteria</taxon>
        <taxon>Bacillati</taxon>
        <taxon>Bacillota</taxon>
        <taxon>Bacilli</taxon>
        <taxon>Bacillales</taxon>
        <taxon>Bacillaceae</taxon>
        <taxon>Fredinandcohnia</taxon>
    </lineage>
</organism>
<dbReference type="Gene3D" id="3.20.20.70">
    <property type="entry name" value="Aldolase class I"/>
    <property type="match status" value="1"/>
</dbReference>
<comment type="pathway">
    <text evidence="1">Cofactor biosynthesis; thiamine diphosphate biosynthesis.</text>
</comment>
<evidence type="ECO:0000313" key="4">
    <source>
        <dbReference type="EMBL" id="MCH1627075.1"/>
    </source>
</evidence>
<dbReference type="PANTHER" id="PTHR20857">
    <property type="entry name" value="THIAMINE-PHOSPHATE PYROPHOSPHORYLASE"/>
    <property type="match status" value="1"/>
</dbReference>
<keyword evidence="2" id="KW-0784">Thiamine biosynthesis</keyword>
<dbReference type="GO" id="GO:0004789">
    <property type="term" value="F:thiamine-phosphate diphosphorylase activity"/>
    <property type="evidence" value="ECO:0007669"/>
    <property type="project" value="TreeGrafter"/>
</dbReference>
<sequence length="204" mass="22096">MAKKELHIISTGKQSIEKFVKIAGQIHEYADYFHIREKHLNARQLSEVIDLLTVKGVPLSKIIVNDRVDVAVIQGISGVQLAYHSLDVKVVKQFFPRLKVGKSTHSNQEVKSAYESGADFGLFGHIFTTTSKPGLEPKGIVELATISKNTSLPIIAIGGIKPNHVRDVIQAGASGIAIMSGVLEANNPLQAVKEYACELEGGSK</sequence>